<evidence type="ECO:0000256" key="1">
    <source>
        <dbReference type="ARBA" id="ARBA00004948"/>
    </source>
</evidence>
<dbReference type="InterPro" id="IPR022998">
    <property type="entry name" value="ThiamineP_synth_TenI"/>
</dbReference>
<comment type="pathway">
    <text evidence="1">Cofactor biosynthesis; thiamine diphosphate biosynthesis.</text>
</comment>
<keyword evidence="2" id="KW-0784">Thiamine biosynthesis</keyword>
<dbReference type="SUPFAM" id="SSF51391">
    <property type="entry name" value="Thiamin phosphate synthase"/>
    <property type="match status" value="1"/>
</dbReference>
<gene>
    <name evidence="4" type="ORF">Q2362_04175</name>
</gene>
<comment type="caution">
    <text evidence="4">The sequence shown here is derived from an EMBL/GenBank/DDBJ whole genome shotgun (WGS) entry which is preliminary data.</text>
</comment>
<dbReference type="Proteomes" id="UP001171111">
    <property type="component" value="Unassembled WGS sequence"/>
</dbReference>
<dbReference type="PANTHER" id="PTHR20857">
    <property type="entry name" value="THIAMINE-PHOSPHATE PYROPHOSPHORYLASE"/>
    <property type="match status" value="1"/>
</dbReference>
<evidence type="ECO:0000256" key="2">
    <source>
        <dbReference type="ARBA" id="ARBA00022977"/>
    </source>
</evidence>
<evidence type="ECO:0000313" key="5">
    <source>
        <dbReference type="Proteomes" id="UP001171111"/>
    </source>
</evidence>
<evidence type="ECO:0000259" key="3">
    <source>
        <dbReference type="Pfam" id="PF02581"/>
    </source>
</evidence>
<dbReference type="Gene3D" id="3.20.20.70">
    <property type="entry name" value="Aldolase class I"/>
    <property type="match status" value="1"/>
</dbReference>
<sequence>MQYAITNKTTFLANSRILKADFILFRDFENYQARAKEFMVNYRKLGAKLFLHNDFELALKLGANGIHFSSANISKLNQAPKELIKIASTHSEYELRAAFEKGADFVTFSPIFASPNKGEPKGLKALKYAVNIAKNYEKGVIALGGIISTEQIKAVLETGVQGFASIRYFCD</sequence>
<evidence type="ECO:0000313" key="4">
    <source>
        <dbReference type="EMBL" id="MDO2409296.1"/>
    </source>
</evidence>
<organism evidence="4 5">
    <name type="scientific">Campylobacter magnus</name>
    <dbReference type="NCBI Taxonomy" id="3026462"/>
    <lineage>
        <taxon>Bacteria</taxon>
        <taxon>Pseudomonadati</taxon>
        <taxon>Campylobacterota</taxon>
        <taxon>Epsilonproteobacteria</taxon>
        <taxon>Campylobacterales</taxon>
        <taxon>Campylobacteraceae</taxon>
        <taxon>Campylobacter</taxon>
    </lineage>
</organism>
<feature type="domain" description="Thiamine phosphate synthase/TenI" evidence="3">
    <location>
        <begin position="29"/>
        <end position="167"/>
    </location>
</feature>
<dbReference type="CDD" id="cd00564">
    <property type="entry name" value="TMP_TenI"/>
    <property type="match status" value="1"/>
</dbReference>
<reference evidence="4 5" key="1">
    <citation type="submission" date="2023-06" db="EMBL/GenBank/DDBJ databases">
        <title>Campylobacter magnum sp. nov., isolated from cecal contents of domestic pigs (Sus scrofa domesticus).</title>
        <authorList>
            <person name="Papic B."/>
            <person name="Gruntar I."/>
        </authorList>
    </citation>
    <scope>NUCLEOTIDE SEQUENCE [LARGE SCALE GENOMIC DNA]</scope>
    <source>
        <strain evidence="5">34484-21</strain>
    </source>
</reference>
<keyword evidence="5" id="KW-1185">Reference proteome</keyword>
<dbReference type="PANTHER" id="PTHR20857:SF15">
    <property type="entry name" value="THIAMINE-PHOSPHATE SYNTHASE"/>
    <property type="match status" value="1"/>
</dbReference>
<dbReference type="InterPro" id="IPR036206">
    <property type="entry name" value="ThiamineP_synth_sf"/>
</dbReference>
<dbReference type="RefSeq" id="WP_302244163.1">
    <property type="nucleotide sequence ID" value="NZ_JAULJQ010000004.1"/>
</dbReference>
<dbReference type="EMBL" id="JAULJQ010000004">
    <property type="protein sequence ID" value="MDO2409296.1"/>
    <property type="molecule type" value="Genomic_DNA"/>
</dbReference>
<protein>
    <submittedName>
        <fullName evidence="4">Thiamine phosphate synthase</fullName>
    </submittedName>
</protein>
<name>A0ABT8T718_9BACT</name>
<dbReference type="InterPro" id="IPR013785">
    <property type="entry name" value="Aldolase_TIM"/>
</dbReference>
<dbReference type="Pfam" id="PF02581">
    <property type="entry name" value="TMP-TENI"/>
    <property type="match status" value="1"/>
</dbReference>
<proteinExistence type="predicted"/>
<accession>A0ABT8T718</accession>